<name>A0AAN6SVB5_9PEZI</name>
<comment type="caution">
    <text evidence="2">The sequence shown here is derived from an EMBL/GenBank/DDBJ whole genome shotgun (WGS) entry which is preliminary data.</text>
</comment>
<evidence type="ECO:0000256" key="1">
    <source>
        <dbReference type="SAM" id="MobiDB-lite"/>
    </source>
</evidence>
<feature type="compositionally biased region" description="Low complexity" evidence="1">
    <location>
        <begin position="39"/>
        <end position="56"/>
    </location>
</feature>
<organism evidence="2 3">
    <name type="scientific">Parachaetomium inaequale</name>
    <dbReference type="NCBI Taxonomy" id="2588326"/>
    <lineage>
        <taxon>Eukaryota</taxon>
        <taxon>Fungi</taxon>
        <taxon>Dikarya</taxon>
        <taxon>Ascomycota</taxon>
        <taxon>Pezizomycotina</taxon>
        <taxon>Sordariomycetes</taxon>
        <taxon>Sordariomycetidae</taxon>
        <taxon>Sordariales</taxon>
        <taxon>Chaetomiaceae</taxon>
        <taxon>Parachaetomium</taxon>
    </lineage>
</organism>
<dbReference type="AlphaFoldDB" id="A0AAN6SVB5"/>
<keyword evidence="3" id="KW-1185">Reference proteome</keyword>
<feature type="region of interest" description="Disordered" evidence="1">
    <location>
        <begin position="1"/>
        <end position="74"/>
    </location>
</feature>
<gene>
    <name evidence="2" type="ORF">C8A01DRAFT_32387</name>
</gene>
<accession>A0AAN6SVB5</accession>
<dbReference type="EMBL" id="MU854327">
    <property type="protein sequence ID" value="KAK4043461.1"/>
    <property type="molecule type" value="Genomic_DNA"/>
</dbReference>
<proteinExistence type="predicted"/>
<dbReference type="Proteomes" id="UP001303115">
    <property type="component" value="Unassembled WGS sequence"/>
</dbReference>
<reference evidence="3" key="1">
    <citation type="journal article" date="2023" name="Mol. Phylogenet. Evol.">
        <title>Genome-scale phylogeny and comparative genomics of the fungal order Sordariales.</title>
        <authorList>
            <person name="Hensen N."/>
            <person name="Bonometti L."/>
            <person name="Westerberg I."/>
            <person name="Brannstrom I.O."/>
            <person name="Guillou S."/>
            <person name="Cros-Aarteil S."/>
            <person name="Calhoun S."/>
            <person name="Haridas S."/>
            <person name="Kuo A."/>
            <person name="Mondo S."/>
            <person name="Pangilinan J."/>
            <person name="Riley R."/>
            <person name="LaButti K."/>
            <person name="Andreopoulos B."/>
            <person name="Lipzen A."/>
            <person name="Chen C."/>
            <person name="Yan M."/>
            <person name="Daum C."/>
            <person name="Ng V."/>
            <person name="Clum A."/>
            <person name="Steindorff A."/>
            <person name="Ohm R.A."/>
            <person name="Martin F."/>
            <person name="Silar P."/>
            <person name="Natvig D.O."/>
            <person name="Lalanne C."/>
            <person name="Gautier V."/>
            <person name="Ament-Velasquez S.L."/>
            <person name="Kruys A."/>
            <person name="Hutchinson M.I."/>
            <person name="Powell A.J."/>
            <person name="Barry K."/>
            <person name="Miller A.N."/>
            <person name="Grigoriev I.V."/>
            <person name="Debuchy R."/>
            <person name="Gladieux P."/>
            <person name="Hiltunen Thoren M."/>
            <person name="Johannesson H."/>
        </authorList>
    </citation>
    <scope>NUCLEOTIDE SEQUENCE [LARGE SCALE GENOMIC DNA]</scope>
    <source>
        <strain evidence="3">CBS 284.82</strain>
    </source>
</reference>
<protein>
    <submittedName>
        <fullName evidence="2">Uncharacterized protein</fullName>
    </submittedName>
</protein>
<evidence type="ECO:0000313" key="2">
    <source>
        <dbReference type="EMBL" id="KAK4043461.1"/>
    </source>
</evidence>
<sequence>MSTTQGAYSVSMPLSPPPPPDLGTYARSMHQHTKRQMESISPQSPPRSSQHSQPAPTGLPDGVVGRSRNSSQYS</sequence>
<evidence type="ECO:0000313" key="3">
    <source>
        <dbReference type="Proteomes" id="UP001303115"/>
    </source>
</evidence>